<evidence type="ECO:0000313" key="2">
    <source>
        <dbReference type="EMBL" id="PZO72261.1"/>
    </source>
</evidence>
<keyword evidence="1" id="KW-0175">Coiled coil</keyword>
<organism evidence="2 3">
    <name type="scientific">Sphingomonas taxi</name>
    <dbReference type="NCBI Taxonomy" id="1549858"/>
    <lineage>
        <taxon>Bacteria</taxon>
        <taxon>Pseudomonadati</taxon>
        <taxon>Pseudomonadota</taxon>
        <taxon>Alphaproteobacteria</taxon>
        <taxon>Sphingomonadales</taxon>
        <taxon>Sphingomonadaceae</taxon>
        <taxon>Sphingomonas</taxon>
    </lineage>
</organism>
<evidence type="ECO:0000256" key="1">
    <source>
        <dbReference type="SAM" id="Coils"/>
    </source>
</evidence>
<feature type="coiled-coil region" evidence="1">
    <location>
        <begin position="188"/>
        <end position="262"/>
    </location>
</feature>
<reference evidence="2 3" key="1">
    <citation type="submission" date="2017-08" db="EMBL/GenBank/DDBJ databases">
        <title>Infants hospitalized years apart are colonized by the same room-sourced microbial strains.</title>
        <authorList>
            <person name="Brooks B."/>
            <person name="Olm M.R."/>
            <person name="Firek B.A."/>
            <person name="Baker R."/>
            <person name="Thomas B.C."/>
            <person name="Morowitz M.J."/>
            <person name="Banfield J.F."/>
        </authorList>
    </citation>
    <scope>NUCLEOTIDE SEQUENCE [LARGE SCALE GENOMIC DNA]</scope>
    <source>
        <strain evidence="2">S2_018_000_R3_119</strain>
    </source>
</reference>
<gene>
    <name evidence="2" type="ORF">DI640_12870</name>
</gene>
<sequence length="332" mass="35774">MGHPRRKPGDRTERQQETRKMATYDLTKGGLAPDWPNRMYAELPSTEVGPYEFMEAAAHFRPTQLTINRYLWFGGNNYYANMDYEANHSPSLAAFMRNLRASGRTITTADVLRVITLPIDHVAERIFIRNMNPMPGFAINVTIRDKDEDVIFDVGTFDLSLPHLDFNPETGVYTENTIQPIWVPSTTAAAQDNAVEQAQAQLDALQAQLATAQTALTNAQAASTAAGGAGGATVTAAEQEAIDTAQAQVDALTAQVDAAQDALNEAQSPAAGTTASGYGLYLGHNHELCIQFTAIPEGANPLSGSCLGGGPCIDNLKLIVACQLNHPWLGAW</sequence>
<name>A0A2W5AP28_9SPHN</name>
<comment type="caution">
    <text evidence="2">The sequence shown here is derived from an EMBL/GenBank/DDBJ whole genome shotgun (WGS) entry which is preliminary data.</text>
</comment>
<protein>
    <submittedName>
        <fullName evidence="2">Uncharacterized protein</fullName>
    </submittedName>
</protein>
<dbReference type="EMBL" id="QFMX01000013">
    <property type="protein sequence ID" value="PZO72261.1"/>
    <property type="molecule type" value="Genomic_DNA"/>
</dbReference>
<evidence type="ECO:0000313" key="3">
    <source>
        <dbReference type="Proteomes" id="UP000249555"/>
    </source>
</evidence>
<proteinExistence type="predicted"/>
<dbReference type="Proteomes" id="UP000249555">
    <property type="component" value="Unassembled WGS sequence"/>
</dbReference>
<accession>A0A2W5AP28</accession>
<dbReference type="AlphaFoldDB" id="A0A2W5AP28"/>